<comment type="caution">
    <text evidence="2">The sequence shown here is derived from an EMBL/GenBank/DDBJ whole genome shotgun (WGS) entry which is preliminary data.</text>
</comment>
<dbReference type="InterPro" id="IPR055259">
    <property type="entry name" value="YkvP/CgeB_Glyco_trans-like"/>
</dbReference>
<organism evidence="2 3">
    <name type="scientific">Candidatus Enterenecus faecium</name>
    <dbReference type="NCBI Taxonomy" id="2840780"/>
    <lineage>
        <taxon>Bacteria</taxon>
        <taxon>Bacillati</taxon>
        <taxon>Bacillota</taxon>
        <taxon>Clostridia</taxon>
        <taxon>Eubacteriales</taxon>
        <taxon>Candidatus Enterenecus</taxon>
    </lineage>
</organism>
<evidence type="ECO:0000313" key="3">
    <source>
        <dbReference type="Proteomes" id="UP000886879"/>
    </source>
</evidence>
<dbReference type="AlphaFoldDB" id="A0A9D0YS50"/>
<dbReference type="SUPFAM" id="SSF53756">
    <property type="entry name" value="UDP-Glycosyltransferase/glycogen phosphorylase"/>
    <property type="match status" value="1"/>
</dbReference>
<feature type="domain" description="Spore protein YkvP/CgeB glycosyl transferase-like" evidence="1">
    <location>
        <begin position="207"/>
        <end position="350"/>
    </location>
</feature>
<sequence>MKQILCLSHTPWQARPNRTQQLLARLSDIQILFFEPPVPRGMPSPKQGRKMRPHITVYTLPAPMFARWNHPSMQRRDEQRCANFMKKVLIHHHFREPVLWCTSPEQTVHLDQLAYSGLVYDCYREWDENYLDEESDLTCHADVVFAASPGLVQRLSPCNDSVHLLPNGVNDRMFTRPGLTVPLCLSQLPSPILGRVGDINGRIELEPMLRAAHTHPEWTFLLMGRVTPTVRSRLRRYPNIVLAGPVNPVELPDYLFACDVLFDLFHADTKGSDIIPPRMYEYLASGKPIVTMIDPDQVEPFPDVVYTAYDSAGFVRRCRRALEEESSLAAPRRQNYARNASWASRAKDALEILDRAGLF</sequence>
<protein>
    <recommendedName>
        <fullName evidence="1">Spore protein YkvP/CgeB glycosyl transferase-like domain-containing protein</fullName>
    </recommendedName>
</protein>
<dbReference type="Proteomes" id="UP000886879">
    <property type="component" value="Unassembled WGS sequence"/>
</dbReference>
<gene>
    <name evidence="2" type="ORF">IAD31_04160</name>
</gene>
<evidence type="ECO:0000259" key="1">
    <source>
        <dbReference type="Pfam" id="PF13524"/>
    </source>
</evidence>
<reference evidence="2" key="2">
    <citation type="journal article" date="2021" name="PeerJ">
        <title>Extensive microbial diversity within the chicken gut microbiome revealed by metagenomics and culture.</title>
        <authorList>
            <person name="Gilroy R."/>
            <person name="Ravi A."/>
            <person name="Getino M."/>
            <person name="Pursley I."/>
            <person name="Horton D.L."/>
            <person name="Alikhan N.F."/>
            <person name="Baker D."/>
            <person name="Gharbi K."/>
            <person name="Hall N."/>
            <person name="Watson M."/>
            <person name="Adriaenssens E.M."/>
            <person name="Foster-Nyarko E."/>
            <person name="Jarju S."/>
            <person name="Secka A."/>
            <person name="Antonio M."/>
            <person name="Oren A."/>
            <person name="Chaudhuri R.R."/>
            <person name="La Ragione R."/>
            <person name="Hildebrand F."/>
            <person name="Pallen M.J."/>
        </authorList>
    </citation>
    <scope>NUCLEOTIDE SEQUENCE</scope>
    <source>
        <strain evidence="2">ChiGjej2B2-12916</strain>
    </source>
</reference>
<name>A0A9D0YS50_9FIRM</name>
<evidence type="ECO:0000313" key="2">
    <source>
        <dbReference type="EMBL" id="HIQ60775.1"/>
    </source>
</evidence>
<accession>A0A9D0YS50</accession>
<proteinExistence type="predicted"/>
<dbReference type="EMBL" id="DVFO01000039">
    <property type="protein sequence ID" value="HIQ60775.1"/>
    <property type="molecule type" value="Genomic_DNA"/>
</dbReference>
<reference evidence="2" key="1">
    <citation type="submission" date="2020-10" db="EMBL/GenBank/DDBJ databases">
        <authorList>
            <person name="Gilroy R."/>
        </authorList>
    </citation>
    <scope>NUCLEOTIDE SEQUENCE</scope>
    <source>
        <strain evidence="2">ChiGjej2B2-12916</strain>
    </source>
</reference>
<dbReference type="Pfam" id="PF13524">
    <property type="entry name" value="Glyco_trans_1_2"/>
    <property type="match status" value="1"/>
</dbReference>
<dbReference type="Gene3D" id="3.40.50.2000">
    <property type="entry name" value="Glycogen Phosphorylase B"/>
    <property type="match status" value="1"/>
</dbReference>